<evidence type="ECO:0000313" key="11">
    <source>
        <dbReference type="EMBL" id="SFS68255.1"/>
    </source>
</evidence>
<reference evidence="12" key="1">
    <citation type="submission" date="2016-10" db="EMBL/GenBank/DDBJ databases">
        <authorList>
            <person name="Varghese N."/>
            <person name="Submissions S."/>
        </authorList>
    </citation>
    <scope>NUCLEOTIDE SEQUENCE [LARGE SCALE GENOMIC DNA]</scope>
    <source>
        <strain evidence="12">DSM 23422</strain>
    </source>
</reference>
<dbReference type="Pfam" id="PF00155">
    <property type="entry name" value="Aminotran_1_2"/>
    <property type="match status" value="1"/>
</dbReference>
<evidence type="ECO:0000256" key="5">
    <source>
        <dbReference type="ARBA" id="ARBA00022573"/>
    </source>
</evidence>
<dbReference type="GO" id="GO:0030170">
    <property type="term" value="F:pyridoxal phosphate binding"/>
    <property type="evidence" value="ECO:0007669"/>
    <property type="project" value="InterPro"/>
</dbReference>
<keyword evidence="7" id="KW-0456">Lyase</keyword>
<evidence type="ECO:0000256" key="9">
    <source>
        <dbReference type="ARBA" id="ARBA00048531"/>
    </source>
</evidence>
<evidence type="ECO:0000256" key="8">
    <source>
        <dbReference type="ARBA" id="ARBA00029996"/>
    </source>
</evidence>
<organism evidence="11 12">
    <name type="scientific">Sulfitobacter marinus</name>
    <dbReference type="NCBI Taxonomy" id="394264"/>
    <lineage>
        <taxon>Bacteria</taxon>
        <taxon>Pseudomonadati</taxon>
        <taxon>Pseudomonadota</taxon>
        <taxon>Alphaproteobacteria</taxon>
        <taxon>Rhodobacterales</taxon>
        <taxon>Roseobacteraceae</taxon>
        <taxon>Sulfitobacter</taxon>
    </lineage>
</organism>
<name>A0A1I6RU54_9RHOB</name>
<comment type="cofactor">
    <cofactor evidence="1">
        <name>pyridoxal 5'-phosphate</name>
        <dbReference type="ChEBI" id="CHEBI:597326"/>
    </cofactor>
</comment>
<dbReference type="Proteomes" id="UP000199239">
    <property type="component" value="Unassembled WGS sequence"/>
</dbReference>
<keyword evidence="5" id="KW-0169">Cobalamin biosynthesis</keyword>
<evidence type="ECO:0000313" key="12">
    <source>
        <dbReference type="Proteomes" id="UP000199239"/>
    </source>
</evidence>
<evidence type="ECO:0000256" key="7">
    <source>
        <dbReference type="ARBA" id="ARBA00023239"/>
    </source>
</evidence>
<gene>
    <name evidence="11" type="ORF">SAMN04488040_1507</name>
</gene>
<keyword evidence="6" id="KW-0663">Pyridoxal phosphate</keyword>
<dbReference type="Gene3D" id="3.40.640.10">
    <property type="entry name" value="Type I PLP-dependent aspartate aminotransferase-like (Major domain)"/>
    <property type="match status" value="1"/>
</dbReference>
<dbReference type="PANTHER" id="PTHR42885">
    <property type="entry name" value="HISTIDINOL-PHOSPHATE AMINOTRANSFERASE-RELATED"/>
    <property type="match status" value="1"/>
</dbReference>
<comment type="pathway">
    <text evidence="3">Cofactor biosynthesis; adenosylcobalamin biosynthesis.</text>
</comment>
<comment type="catalytic activity">
    <reaction evidence="9">
        <text>O-phospho-L-threonine + H(+) = (R)-1-aminopropan-2-yl phosphate + CO2</text>
        <dbReference type="Rhea" id="RHEA:11492"/>
        <dbReference type="ChEBI" id="CHEBI:15378"/>
        <dbReference type="ChEBI" id="CHEBI:16526"/>
        <dbReference type="ChEBI" id="CHEBI:58563"/>
        <dbReference type="ChEBI" id="CHEBI:58675"/>
        <dbReference type="EC" id="4.1.1.81"/>
    </reaction>
</comment>
<dbReference type="InterPro" id="IPR005860">
    <property type="entry name" value="CobD"/>
</dbReference>
<accession>A0A1I6RU54</accession>
<evidence type="ECO:0000256" key="3">
    <source>
        <dbReference type="ARBA" id="ARBA00004953"/>
    </source>
</evidence>
<evidence type="ECO:0000256" key="2">
    <source>
        <dbReference type="ARBA" id="ARBA00003444"/>
    </source>
</evidence>
<feature type="domain" description="Aminotransferase class I/classII large" evidence="10">
    <location>
        <begin position="68"/>
        <end position="308"/>
    </location>
</feature>
<dbReference type="AlphaFoldDB" id="A0A1I6RU54"/>
<dbReference type="SUPFAM" id="SSF53383">
    <property type="entry name" value="PLP-dependent transferases"/>
    <property type="match status" value="1"/>
</dbReference>
<dbReference type="InterPro" id="IPR004839">
    <property type="entry name" value="Aminotransferase_I/II_large"/>
</dbReference>
<dbReference type="NCBIfam" id="TIGR01140">
    <property type="entry name" value="L_thr_O3P_dcar"/>
    <property type="match status" value="1"/>
</dbReference>
<keyword evidence="12" id="KW-1185">Reference proteome</keyword>
<evidence type="ECO:0000256" key="1">
    <source>
        <dbReference type="ARBA" id="ARBA00001933"/>
    </source>
</evidence>
<dbReference type="STRING" id="394264.SAMN04488040_1507"/>
<dbReference type="Gene3D" id="3.90.1150.10">
    <property type="entry name" value="Aspartate Aminotransferase, domain 1"/>
    <property type="match status" value="1"/>
</dbReference>
<dbReference type="EC" id="4.1.1.81" evidence="4"/>
<evidence type="ECO:0000256" key="4">
    <source>
        <dbReference type="ARBA" id="ARBA00012285"/>
    </source>
</evidence>
<dbReference type="RefSeq" id="WP_093915726.1">
    <property type="nucleotide sequence ID" value="NZ_FPAJ01000002.1"/>
</dbReference>
<dbReference type="UniPathway" id="UPA00148"/>
<sequence length="329" mass="34939">MRDHGGNMGLAISEFGGDPADWIDLSTGINATPYPVGQVPAAAWARLPEHGSLAGLEGAAQRAYRTSLDVVAVAGAQAAIQLVPMLTPAGRAAVLTPTYNEHAAALRSGGWDVQEVAAIEALEGYDLAVVVNPNNPDGKVYPPQTLLALSTKVGLLIVDESFADPEPEMSLASGPQDLPGNVVILRSFGKFYGLAGVRLGFVLGVPAVAGKIRDMVGPWPVSGMAIDVCKRAFEDDAWAEQTRRQLRQDAARLDVLATDLGWQLVGGTSLFRTYATRDAAKAQRDIATHHIWTRVFPYSDSWIRLGLPGSQGDWSRLEAAMKLSASAAT</sequence>
<dbReference type="InterPro" id="IPR015422">
    <property type="entry name" value="PyrdxlP-dep_Trfase_small"/>
</dbReference>
<protein>
    <recommendedName>
        <fullName evidence="4">threonine-phosphate decarboxylase</fullName>
        <ecNumber evidence="4">4.1.1.81</ecNumber>
    </recommendedName>
    <alternativeName>
        <fullName evidence="8">L-threonine-O-3-phosphate decarboxylase</fullName>
    </alternativeName>
</protein>
<evidence type="ECO:0000259" key="10">
    <source>
        <dbReference type="Pfam" id="PF00155"/>
    </source>
</evidence>
<dbReference type="GO" id="GO:0048472">
    <property type="term" value="F:threonine-phosphate decarboxylase activity"/>
    <property type="evidence" value="ECO:0007669"/>
    <property type="project" value="UniProtKB-EC"/>
</dbReference>
<dbReference type="EMBL" id="FPAJ01000002">
    <property type="protein sequence ID" value="SFS68255.1"/>
    <property type="molecule type" value="Genomic_DNA"/>
</dbReference>
<dbReference type="PANTHER" id="PTHR42885:SF1">
    <property type="entry name" value="THREONINE-PHOSPHATE DECARBOXYLASE"/>
    <property type="match status" value="1"/>
</dbReference>
<dbReference type="OrthoDB" id="9799304at2"/>
<evidence type="ECO:0000256" key="6">
    <source>
        <dbReference type="ARBA" id="ARBA00022898"/>
    </source>
</evidence>
<comment type="function">
    <text evidence="2">Decarboxylates L-threonine-O-3-phosphate to yield (R)-1-amino-2-propanol O-2-phosphate, the precursor for the linkage between the nucleotide loop and the corrin ring in cobalamin.</text>
</comment>
<proteinExistence type="predicted"/>
<dbReference type="GO" id="GO:0009236">
    <property type="term" value="P:cobalamin biosynthetic process"/>
    <property type="evidence" value="ECO:0007669"/>
    <property type="project" value="UniProtKB-UniPathway"/>
</dbReference>
<dbReference type="InterPro" id="IPR015424">
    <property type="entry name" value="PyrdxlP-dep_Trfase"/>
</dbReference>
<dbReference type="InterPro" id="IPR015421">
    <property type="entry name" value="PyrdxlP-dep_Trfase_major"/>
</dbReference>